<proteinExistence type="predicted"/>
<dbReference type="InParanoid" id="A0A165FRY9"/>
<dbReference type="OrthoDB" id="2997776at2759"/>
<accession>A0A165FRY9</accession>
<evidence type="ECO:0000256" key="1">
    <source>
        <dbReference type="SAM" id="MobiDB-lite"/>
    </source>
</evidence>
<dbReference type="Proteomes" id="UP000077266">
    <property type="component" value="Unassembled WGS sequence"/>
</dbReference>
<evidence type="ECO:0000313" key="3">
    <source>
        <dbReference type="Proteomes" id="UP000077266"/>
    </source>
</evidence>
<feature type="compositionally biased region" description="Acidic residues" evidence="1">
    <location>
        <begin position="249"/>
        <end position="276"/>
    </location>
</feature>
<keyword evidence="3" id="KW-1185">Reference proteome</keyword>
<sequence>MELEHRVLEFDRDWPEVWVVFRLVCKAWCEHIEFLARKRWLPTARFYYPNGFDWTEDDGRMLLDASLTFQSLDEETGLALFEDTECKKKFRKIIGECCLCIDNPDIVLDDRYIFDIPINSLDIRKLDKLRVTVPWRALIASILVEENAVDKERARLHLERRHETMRMRFRLERKGADIMEMFENLAVKVNALRGDAYATVRRRRFGEDIVAEKRIDEARCDLSWLQMLAGGEDEEEEEEEAKKLRITFSDDEDGAGEDDSDSESAEDSDGDDAEIA</sequence>
<name>A0A165FRY9_EXIGL</name>
<dbReference type="AlphaFoldDB" id="A0A165FRY9"/>
<gene>
    <name evidence="2" type="ORF">EXIGLDRAFT_721460</name>
</gene>
<feature type="non-terminal residue" evidence="2">
    <location>
        <position position="276"/>
    </location>
</feature>
<dbReference type="EMBL" id="KV426073">
    <property type="protein sequence ID" value="KZV89440.1"/>
    <property type="molecule type" value="Genomic_DNA"/>
</dbReference>
<feature type="region of interest" description="Disordered" evidence="1">
    <location>
        <begin position="230"/>
        <end position="276"/>
    </location>
</feature>
<evidence type="ECO:0000313" key="2">
    <source>
        <dbReference type="EMBL" id="KZV89440.1"/>
    </source>
</evidence>
<protein>
    <submittedName>
        <fullName evidence="2">Uncharacterized protein</fullName>
    </submittedName>
</protein>
<reference evidence="2 3" key="1">
    <citation type="journal article" date="2016" name="Mol. Biol. Evol.">
        <title>Comparative Genomics of Early-Diverging Mushroom-Forming Fungi Provides Insights into the Origins of Lignocellulose Decay Capabilities.</title>
        <authorList>
            <person name="Nagy L.G."/>
            <person name="Riley R."/>
            <person name="Tritt A."/>
            <person name="Adam C."/>
            <person name="Daum C."/>
            <person name="Floudas D."/>
            <person name="Sun H."/>
            <person name="Yadav J.S."/>
            <person name="Pangilinan J."/>
            <person name="Larsson K.H."/>
            <person name="Matsuura K."/>
            <person name="Barry K."/>
            <person name="Labutti K."/>
            <person name="Kuo R."/>
            <person name="Ohm R.A."/>
            <person name="Bhattacharya S.S."/>
            <person name="Shirouzu T."/>
            <person name="Yoshinaga Y."/>
            <person name="Martin F.M."/>
            <person name="Grigoriev I.V."/>
            <person name="Hibbett D.S."/>
        </authorList>
    </citation>
    <scope>NUCLEOTIDE SEQUENCE [LARGE SCALE GENOMIC DNA]</scope>
    <source>
        <strain evidence="2 3">HHB12029</strain>
    </source>
</reference>
<organism evidence="2 3">
    <name type="scientific">Exidia glandulosa HHB12029</name>
    <dbReference type="NCBI Taxonomy" id="1314781"/>
    <lineage>
        <taxon>Eukaryota</taxon>
        <taxon>Fungi</taxon>
        <taxon>Dikarya</taxon>
        <taxon>Basidiomycota</taxon>
        <taxon>Agaricomycotina</taxon>
        <taxon>Agaricomycetes</taxon>
        <taxon>Auriculariales</taxon>
        <taxon>Exidiaceae</taxon>
        <taxon>Exidia</taxon>
    </lineage>
</organism>